<accession>A0A348HHL1</accession>
<evidence type="ECO:0000313" key="6">
    <source>
        <dbReference type="EMBL" id="BBG31113.1"/>
    </source>
</evidence>
<dbReference type="SUPFAM" id="SSF50998">
    <property type="entry name" value="Quinoprotein alcohol dehydrogenase-like"/>
    <property type="match status" value="1"/>
</dbReference>
<evidence type="ECO:0000259" key="5">
    <source>
        <dbReference type="Pfam" id="PF13360"/>
    </source>
</evidence>
<sequence length="391" mass="41684" precursor="true">MAGFTHVFNRTALCAAAAAIALLSGCSGSVQPDPAPKPLTHITETTRLEGLWSHGIGSLGRADYPIAPALDNGMLYAANANGVLQAFQADNGRQVWEQALHVPVSSPITADAGQLYLGTRKGEVLALDASNGALRWRAQVASEVLTAPQVNSQLVLVQSGDGTLTALDRLTGHVQWVYAASQPTLTLRTPSTPRTIDPVTFAGFSNGRLALFANNDGHMMWDMRLAIPRGASEIDQLTDVSGQPVLTEDGHLFATSYHGQLVSLNVRTGEPLWSHDLSSYRSPVYANGTLYVVDDRSHLIAFDAANGAPHWTNDKLEGRNLTAPLVIGQQLVVGDQDGYLHVINAATGELEGRRKAGGNGVALTPLSDGERIFVMTQDGHLIAYRLATRNA</sequence>
<dbReference type="InterPro" id="IPR017687">
    <property type="entry name" value="BamB"/>
</dbReference>
<dbReference type="InterPro" id="IPR011047">
    <property type="entry name" value="Quinoprotein_ADH-like_sf"/>
</dbReference>
<protein>
    <recommendedName>
        <fullName evidence="4">Outer membrane protein assembly factor BamB</fullName>
    </recommendedName>
</protein>
<dbReference type="SMART" id="SM00564">
    <property type="entry name" value="PQQ"/>
    <property type="match status" value="6"/>
</dbReference>
<dbReference type="PANTHER" id="PTHR34512">
    <property type="entry name" value="CELL SURFACE PROTEIN"/>
    <property type="match status" value="1"/>
</dbReference>
<keyword evidence="3 4" id="KW-0998">Cell outer membrane</keyword>
<dbReference type="InterPro" id="IPR002372">
    <property type="entry name" value="PQQ_rpt_dom"/>
</dbReference>
<name>A0A348HHL1_9GAMM</name>
<dbReference type="OrthoDB" id="5173551at2"/>
<organism evidence="6 7">
    <name type="scientific">Zymobacter palmae</name>
    <dbReference type="NCBI Taxonomy" id="33074"/>
    <lineage>
        <taxon>Bacteria</taxon>
        <taxon>Pseudomonadati</taxon>
        <taxon>Pseudomonadota</taxon>
        <taxon>Gammaproteobacteria</taxon>
        <taxon>Oceanospirillales</taxon>
        <taxon>Halomonadaceae</taxon>
        <taxon>Zymobacter group</taxon>
        <taxon>Zymobacter</taxon>
    </lineage>
</organism>
<evidence type="ECO:0000256" key="1">
    <source>
        <dbReference type="ARBA" id="ARBA00022729"/>
    </source>
</evidence>
<feature type="signal peptide" evidence="4">
    <location>
        <begin position="1"/>
        <end position="32"/>
    </location>
</feature>
<dbReference type="RefSeq" id="WP_038279795.1">
    <property type="nucleotide sequence ID" value="NZ_AP018933.1"/>
</dbReference>
<keyword evidence="1 4" id="KW-0732">Signal</keyword>
<keyword evidence="2 4" id="KW-0472">Membrane</keyword>
<dbReference type="GO" id="GO:0051205">
    <property type="term" value="P:protein insertion into membrane"/>
    <property type="evidence" value="ECO:0007669"/>
    <property type="project" value="UniProtKB-UniRule"/>
</dbReference>
<dbReference type="EMBL" id="AP018933">
    <property type="protein sequence ID" value="BBG31113.1"/>
    <property type="molecule type" value="Genomic_DNA"/>
</dbReference>
<dbReference type="PANTHER" id="PTHR34512:SF30">
    <property type="entry name" value="OUTER MEMBRANE PROTEIN ASSEMBLY FACTOR BAMB"/>
    <property type="match status" value="1"/>
</dbReference>
<dbReference type="AlphaFoldDB" id="A0A348HHL1"/>
<dbReference type="GO" id="GO:0009279">
    <property type="term" value="C:cell outer membrane"/>
    <property type="evidence" value="ECO:0007669"/>
    <property type="project" value="UniProtKB-SubCell"/>
</dbReference>
<feature type="domain" description="Pyrrolo-quinoline quinone repeat" evidence="5">
    <location>
        <begin position="81"/>
        <end position="313"/>
    </location>
</feature>
<evidence type="ECO:0000256" key="4">
    <source>
        <dbReference type="HAMAP-Rule" id="MF_00923"/>
    </source>
</evidence>
<evidence type="ECO:0000256" key="3">
    <source>
        <dbReference type="ARBA" id="ARBA00023237"/>
    </source>
</evidence>
<comment type="similarity">
    <text evidence="4">Belongs to the BamB family.</text>
</comment>
<dbReference type="STRING" id="1123510.GCA_000620025_01926"/>
<dbReference type="Gene3D" id="2.130.10.10">
    <property type="entry name" value="YVTN repeat-like/Quinoprotein amine dehydrogenase"/>
    <property type="match status" value="1"/>
</dbReference>
<dbReference type="GO" id="GO:0043165">
    <property type="term" value="P:Gram-negative-bacterium-type cell outer membrane assembly"/>
    <property type="evidence" value="ECO:0007669"/>
    <property type="project" value="UniProtKB-UniRule"/>
</dbReference>
<feature type="chain" id="PRO_5017092994" description="Outer membrane protein assembly factor BamB" evidence="4">
    <location>
        <begin position="33"/>
        <end position="391"/>
    </location>
</feature>
<keyword evidence="7" id="KW-1185">Reference proteome</keyword>
<reference evidence="6 7" key="1">
    <citation type="submission" date="2018-09" db="EMBL/GenBank/DDBJ databases">
        <title>Zymobacter palmae IAM14233 (=T109) whole genome analysis.</title>
        <authorList>
            <person name="Yanase H."/>
        </authorList>
    </citation>
    <scope>NUCLEOTIDE SEQUENCE [LARGE SCALE GENOMIC DNA]</scope>
    <source>
        <strain evidence="6 7">IAM14233</strain>
    </source>
</reference>
<dbReference type="HAMAP" id="MF_00923">
    <property type="entry name" value="OM_assembly_BamB"/>
    <property type="match status" value="1"/>
</dbReference>
<comment type="function">
    <text evidence="4">Part of the outer membrane protein assembly complex, which is involved in assembly and insertion of beta-barrel proteins into the outer membrane.</text>
</comment>
<dbReference type="Pfam" id="PF13360">
    <property type="entry name" value="PQQ_2"/>
    <property type="match status" value="2"/>
</dbReference>
<evidence type="ECO:0000313" key="7">
    <source>
        <dbReference type="Proteomes" id="UP000267342"/>
    </source>
</evidence>
<dbReference type="Proteomes" id="UP000267342">
    <property type="component" value="Chromosome"/>
</dbReference>
<dbReference type="InterPro" id="IPR018391">
    <property type="entry name" value="PQQ_b-propeller_rpt"/>
</dbReference>
<dbReference type="KEGG" id="zpl:ZBT109_2382"/>
<proteinExistence type="inferred from homology"/>
<comment type="subunit">
    <text evidence="4">Part of the Bam complex.</text>
</comment>
<gene>
    <name evidence="4" type="primary">bamB</name>
    <name evidence="6" type="ORF">ZBT109_2382</name>
</gene>
<dbReference type="NCBIfam" id="TIGR03300">
    <property type="entry name" value="assembly_YfgL"/>
    <property type="match status" value="1"/>
</dbReference>
<evidence type="ECO:0000256" key="2">
    <source>
        <dbReference type="ARBA" id="ARBA00023136"/>
    </source>
</evidence>
<comment type="subcellular location">
    <subcellularLocation>
        <location evidence="4">Cell outer membrane</location>
    </subcellularLocation>
</comment>
<dbReference type="InterPro" id="IPR015943">
    <property type="entry name" value="WD40/YVTN_repeat-like_dom_sf"/>
</dbReference>
<feature type="domain" description="Pyrrolo-quinoline quinone repeat" evidence="5">
    <location>
        <begin position="327"/>
        <end position="387"/>
    </location>
</feature>